<name>A0ABW3I651_9PAST</name>
<protein>
    <submittedName>
        <fullName evidence="1">VOC family protein</fullName>
    </submittedName>
</protein>
<dbReference type="InterPro" id="IPR029068">
    <property type="entry name" value="Glyas_Bleomycin-R_OHBP_Dase"/>
</dbReference>
<comment type="caution">
    <text evidence="1">The sequence shown here is derived from an EMBL/GenBank/DDBJ whole genome shotgun (WGS) entry which is preliminary data.</text>
</comment>
<dbReference type="NCBIfam" id="NF008680">
    <property type="entry name" value="PRK11700.1-3"/>
    <property type="match status" value="1"/>
</dbReference>
<evidence type="ECO:0000313" key="2">
    <source>
        <dbReference type="Proteomes" id="UP001596996"/>
    </source>
</evidence>
<dbReference type="SUPFAM" id="SSF54593">
    <property type="entry name" value="Glyoxalase/Bleomycin resistance protein/Dihydroxybiphenyl dioxygenase"/>
    <property type="match status" value="1"/>
</dbReference>
<keyword evidence="2" id="KW-1185">Reference proteome</keyword>
<accession>A0ABW3I651</accession>
<dbReference type="PANTHER" id="PTHR37519:SF1">
    <property type="entry name" value="DIHYDROXYBIPHENYL DIOXYGENASE DOMAIN-CONTAINING PROTEIN"/>
    <property type="match status" value="1"/>
</dbReference>
<sequence>MYSFNQDHPLFQQNEHCLLDFIKFEQKITALATEMRINLHDYKIDHIGIAVETQEIAEQWLRKFAQCGEIFSQNIINGRMIYLIKLTHALRFAGQWVDVIELPFPKNKRYSKNTWEHIEIVLPFTTNETVKNWILRINQLYQWNKSGKLKVKMSEPKGEGEQIPNPSITVGYANDEQSVRIKVHPYDIQQIVKNDISYS</sequence>
<dbReference type="PANTHER" id="PTHR37519">
    <property type="match status" value="1"/>
</dbReference>
<proteinExistence type="predicted"/>
<dbReference type="Proteomes" id="UP001596996">
    <property type="component" value="Unassembled WGS sequence"/>
</dbReference>
<gene>
    <name evidence="1" type="ORF">ACFQ02_00720</name>
</gene>
<dbReference type="Pfam" id="PF06185">
    <property type="entry name" value="YecM"/>
    <property type="match status" value="1"/>
</dbReference>
<evidence type="ECO:0000313" key="1">
    <source>
        <dbReference type="EMBL" id="MFD0965391.1"/>
    </source>
</evidence>
<dbReference type="EMBL" id="JBHTJN010000001">
    <property type="protein sequence ID" value="MFD0965391.1"/>
    <property type="molecule type" value="Genomic_DNA"/>
</dbReference>
<dbReference type="InterPro" id="IPR010393">
    <property type="entry name" value="DUF991_YecM-like"/>
</dbReference>
<reference evidence="2" key="1">
    <citation type="journal article" date="2019" name="Int. J. Syst. Evol. Microbiol.">
        <title>The Global Catalogue of Microorganisms (GCM) 10K type strain sequencing project: providing services to taxonomists for standard genome sequencing and annotation.</title>
        <authorList>
            <consortium name="The Broad Institute Genomics Platform"/>
            <consortium name="The Broad Institute Genome Sequencing Center for Infectious Disease"/>
            <person name="Wu L."/>
            <person name="Ma J."/>
        </authorList>
    </citation>
    <scope>NUCLEOTIDE SEQUENCE [LARGE SCALE GENOMIC DNA]</scope>
    <source>
        <strain evidence="2">CCUG 61707</strain>
    </source>
</reference>
<organism evidence="1 2">
    <name type="scientific">Seminibacterium arietis</name>
    <dbReference type="NCBI Taxonomy" id="1173502"/>
    <lineage>
        <taxon>Bacteria</taxon>
        <taxon>Pseudomonadati</taxon>
        <taxon>Pseudomonadota</taxon>
        <taxon>Gammaproteobacteria</taxon>
        <taxon>Pasteurellales</taxon>
        <taxon>Pasteurellaceae</taxon>
        <taxon>Seminibacterium</taxon>
    </lineage>
</organism>
<dbReference type="Gene3D" id="3.10.180.10">
    <property type="entry name" value="2,3-Dihydroxybiphenyl 1,2-Dioxygenase, domain 1"/>
    <property type="match status" value="1"/>
</dbReference>
<dbReference type="RefSeq" id="WP_380818012.1">
    <property type="nucleotide sequence ID" value="NZ_JBHTJN010000001.1"/>
</dbReference>